<dbReference type="RefSeq" id="WP_275845548.1">
    <property type="nucleotide sequence ID" value="NZ_CP135996.1"/>
</dbReference>
<keyword evidence="3" id="KW-1185">Reference proteome</keyword>
<dbReference type="EMBL" id="CP135996">
    <property type="protein sequence ID" value="WOC33271.1"/>
    <property type="molecule type" value="Genomic_DNA"/>
</dbReference>
<evidence type="ECO:0000313" key="3">
    <source>
        <dbReference type="Proteomes" id="UP001300604"/>
    </source>
</evidence>
<accession>A0AA97H261</accession>
<feature type="domain" description="LUD" evidence="1">
    <location>
        <begin position="14"/>
        <end position="207"/>
    </location>
</feature>
<protein>
    <submittedName>
        <fullName evidence="2">Lactate utilization protein</fullName>
    </submittedName>
</protein>
<dbReference type="Proteomes" id="UP001300604">
    <property type="component" value="Chromosome"/>
</dbReference>
<dbReference type="Pfam" id="PF02589">
    <property type="entry name" value="LUD_dom"/>
    <property type="match status" value="1"/>
</dbReference>
<name>A0AA97H261_9FIRM</name>
<dbReference type="InterPro" id="IPR024185">
    <property type="entry name" value="FTHF_cligase-like_sf"/>
</dbReference>
<dbReference type="PANTHER" id="PTHR36179:SF2">
    <property type="entry name" value="LUD DOMAIN-CONTAINING PROTEIN"/>
    <property type="match status" value="1"/>
</dbReference>
<proteinExistence type="predicted"/>
<dbReference type="Gene3D" id="3.40.50.10420">
    <property type="entry name" value="NagB/RpiA/CoA transferase-like"/>
    <property type="match status" value="1"/>
</dbReference>
<evidence type="ECO:0000313" key="2">
    <source>
        <dbReference type="EMBL" id="WOC33271.1"/>
    </source>
</evidence>
<dbReference type="KEGG" id="carl:PXC00_05220"/>
<dbReference type="SUPFAM" id="SSF100950">
    <property type="entry name" value="NagB/RpiA/CoA transferase-like"/>
    <property type="match status" value="1"/>
</dbReference>
<dbReference type="AlphaFoldDB" id="A0AA97H261"/>
<reference evidence="2" key="1">
    <citation type="submission" date="2023-09" db="EMBL/GenBank/DDBJ databases">
        <authorList>
            <person name="Zeng C."/>
        </authorList>
    </citation>
    <scope>NUCLEOTIDE SEQUENCE</scope>
    <source>
        <strain evidence="2">ZCY20-5</strain>
    </source>
</reference>
<dbReference type="PANTHER" id="PTHR36179">
    <property type="entry name" value="LUD_DOM DOMAIN-CONTAINING PROTEIN"/>
    <property type="match status" value="1"/>
</dbReference>
<dbReference type="InterPro" id="IPR037171">
    <property type="entry name" value="NagB/RpiA_transferase-like"/>
</dbReference>
<sequence>MDANKQKIILDKMNRTAAALEKNHIRASCAPTCADAVRLVEQLLPEGCTIGNGGSVTLTESGVMALLKSSRYQYIDRTKGEQELRAAHNADVFLMSSNAITESGELYNVDGNSNRVSALAHGPKKVIVVAGYNKIVPDLQAAVERVKEIAAPANGVRLGANTPCAKTGRCIACGGAMTAGCSSPNRMCVNYVVTAYQRTERIHVILVGESLGY</sequence>
<dbReference type="InterPro" id="IPR003741">
    <property type="entry name" value="LUD_dom"/>
</dbReference>
<evidence type="ECO:0000259" key="1">
    <source>
        <dbReference type="Pfam" id="PF02589"/>
    </source>
</evidence>
<reference evidence="2" key="2">
    <citation type="submission" date="2024-06" db="EMBL/GenBank/DDBJ databases">
        <title>Caproicibacterium argilliputei sp. nov, a novel caproic acid producing anaerobic bacterium isolated from pit mud.</title>
        <authorList>
            <person name="Xia S."/>
        </authorList>
    </citation>
    <scope>NUCLEOTIDE SEQUENCE</scope>
    <source>
        <strain evidence="2">ZCY20-5</strain>
    </source>
</reference>
<gene>
    <name evidence="2" type="ORF">PXC00_05220</name>
</gene>
<organism evidence="2 3">
    <name type="scientific">Caproicibacterium argilliputei</name>
    <dbReference type="NCBI Taxonomy" id="3030016"/>
    <lineage>
        <taxon>Bacteria</taxon>
        <taxon>Bacillati</taxon>
        <taxon>Bacillota</taxon>
        <taxon>Clostridia</taxon>
        <taxon>Eubacteriales</taxon>
        <taxon>Oscillospiraceae</taxon>
        <taxon>Caproicibacterium</taxon>
    </lineage>
</organism>